<comment type="caution">
    <text evidence="2">The sequence shown here is derived from an EMBL/GenBank/DDBJ whole genome shotgun (WGS) entry which is preliminary data.</text>
</comment>
<dbReference type="Gene3D" id="2.80.10.50">
    <property type="match status" value="5"/>
</dbReference>
<dbReference type="NCBIfam" id="TIGR02608">
    <property type="entry name" value="delta_60_rpt"/>
    <property type="match status" value="10"/>
</dbReference>
<dbReference type="OrthoDB" id="9805017at2"/>
<evidence type="ECO:0000256" key="1">
    <source>
        <dbReference type="SAM" id="SignalP"/>
    </source>
</evidence>
<dbReference type="InterPro" id="IPR013431">
    <property type="entry name" value="Delta_60_rpt"/>
</dbReference>
<dbReference type="RefSeq" id="WP_088462976.1">
    <property type="nucleotide sequence ID" value="NZ_NIRR01000002.1"/>
</dbReference>
<keyword evidence="1" id="KW-0732">Signal</keyword>
<name>A0A246FPS5_9BACT</name>
<evidence type="ECO:0008006" key="4">
    <source>
        <dbReference type="Google" id="ProtNLM"/>
    </source>
</evidence>
<dbReference type="InterPro" id="IPR026444">
    <property type="entry name" value="Secre_tail"/>
</dbReference>
<accession>A0A246FPS5</accession>
<reference evidence="2 3" key="1">
    <citation type="submission" date="2017-06" db="EMBL/GenBank/DDBJ databases">
        <title>Hymenobacter amundsenii sp. nov. isolated from regoliths in Antarctica.</title>
        <authorList>
            <person name="Sedlacek I."/>
            <person name="Kralova S."/>
            <person name="Pantucek R."/>
            <person name="Svec P."/>
            <person name="Holochova P."/>
            <person name="Stankova E."/>
            <person name="Vrbovska V."/>
            <person name="Busse H.-J."/>
        </authorList>
    </citation>
    <scope>NUCLEOTIDE SEQUENCE [LARGE SCALE GENOMIC DNA]</scope>
    <source>
        <strain evidence="2 3">CCM 8682</strain>
    </source>
</reference>
<feature type="signal peptide" evidence="1">
    <location>
        <begin position="1"/>
        <end position="25"/>
    </location>
</feature>
<feature type="chain" id="PRO_5013258619" description="Secretion system C-terminal sorting domain-containing protein" evidence="1">
    <location>
        <begin position="26"/>
        <end position="831"/>
    </location>
</feature>
<dbReference type="SUPFAM" id="SSF101898">
    <property type="entry name" value="NHL repeat"/>
    <property type="match status" value="1"/>
</dbReference>
<sequence>MIVYQVRRVLGVLLGCLLLAVTSWAQTPDPTFAPPALYMAASAYVAFQQSDGARVLANGFSRAESHASPGLARYLPSGQPDAGFNARVAAQQLPVPIMALAETANRHLLLLSENGVTRLRPDGTLDPEFRAGGATFGSALVMHVQPDGRILVGGGFTQFRGRAVGRLVRLLSNGELDESFEAAGKGARDNGALLSLALQADGKILAAGNFEPGPEQPHRALLRLLPDGRSDLSFAPQVSPDALLSHVVVQPDGRLLVAAYNSTRPLSSSPQVLVRLTSTGQLDPTFQAADHFAPRLAIGQSLLLVQPDGRLLVGTGQQADLPGRGNVVRLLADGRPDASWQTPYFGGFDRPYGLQLLPNGQVLASGATFRLEASELPIGAALLGANGALDTSFAPKLQNPGEVGQMVAQADGQLLISGAFSEINGEPVRFLARIKADGGLDIPFSRACRLSSSRSASITARLALQPNGQLVVGGNFESVGGKASPSLVRLLLSGEPDPTFVSGLKGEVQFDCLGLQADGSIVVVGAGLISGPNSSATVVRFQPNGQPDLTFSSPPGWWLGRGMVIQPDDRIVVAGYLPGPDGSAGASVLRRLMPNGAPDDTFAALDAAPGLSLFSVRRTTAGALLIGGQFRAIQGHSTINLARLRTDGSVDQSFSSNLTLPGLEALSLQPDGKVLVGNGKLGLPSQLLRLRADGNPDPSFKEVSVLGIVRCSLTLPNGAIVVGGSFSDVAGQPSGGLSRLLAPTVLAVPASRLRADTRAWPVPARSTLHVNLVPEAGPRTVHLLTLAGREVYRSAATTTQMQVPVGHLAAGLYLLRVEYADGPVTRRVVVE</sequence>
<gene>
    <name evidence="2" type="ORF">CDA63_03070</name>
</gene>
<protein>
    <recommendedName>
        <fullName evidence="4">Secretion system C-terminal sorting domain-containing protein</fullName>
    </recommendedName>
</protein>
<evidence type="ECO:0000313" key="2">
    <source>
        <dbReference type="EMBL" id="OWP64755.1"/>
    </source>
</evidence>
<dbReference type="NCBIfam" id="TIGR04183">
    <property type="entry name" value="Por_Secre_tail"/>
    <property type="match status" value="1"/>
</dbReference>
<evidence type="ECO:0000313" key="3">
    <source>
        <dbReference type="Proteomes" id="UP000197277"/>
    </source>
</evidence>
<dbReference type="Pfam" id="PF17164">
    <property type="entry name" value="DUF5122"/>
    <property type="match status" value="11"/>
</dbReference>
<keyword evidence="3" id="KW-1185">Reference proteome</keyword>
<dbReference type="AlphaFoldDB" id="A0A246FPS5"/>
<organism evidence="2 3">
    <name type="scientific">Hymenobacter amundsenii</name>
    <dbReference type="NCBI Taxonomy" id="2006685"/>
    <lineage>
        <taxon>Bacteria</taxon>
        <taxon>Pseudomonadati</taxon>
        <taxon>Bacteroidota</taxon>
        <taxon>Cytophagia</taxon>
        <taxon>Cytophagales</taxon>
        <taxon>Hymenobacteraceae</taxon>
        <taxon>Hymenobacter</taxon>
    </lineage>
</organism>
<proteinExistence type="predicted"/>
<dbReference type="EMBL" id="NIRR01000002">
    <property type="protein sequence ID" value="OWP64755.1"/>
    <property type="molecule type" value="Genomic_DNA"/>
</dbReference>
<dbReference type="Proteomes" id="UP000197277">
    <property type="component" value="Unassembled WGS sequence"/>
</dbReference>